<dbReference type="Pfam" id="PF16209">
    <property type="entry name" value="PhoLip_ATPase_N"/>
    <property type="match status" value="1"/>
</dbReference>
<feature type="binding site" evidence="14">
    <location>
        <position position="405"/>
    </location>
    <ligand>
        <name>ATP</name>
        <dbReference type="ChEBI" id="CHEBI:30616"/>
    </ligand>
</feature>
<dbReference type="PRINTS" id="PR00119">
    <property type="entry name" value="CATATPASE"/>
</dbReference>
<dbReference type="InterPro" id="IPR001757">
    <property type="entry name" value="P_typ_ATPase"/>
</dbReference>
<feature type="binding site" evidence="14">
    <location>
        <position position="534"/>
    </location>
    <ligand>
        <name>ATP</name>
        <dbReference type="ChEBI" id="CHEBI:30616"/>
    </ligand>
</feature>
<accession>A0A6G0XBG5</accession>
<keyword evidence="8 15" id="KW-0460">Magnesium</keyword>
<reference evidence="19 20" key="1">
    <citation type="submission" date="2019-07" db="EMBL/GenBank/DDBJ databases">
        <title>Genomics analysis of Aphanomyces spp. identifies a new class of oomycete effector associated with host adaptation.</title>
        <authorList>
            <person name="Gaulin E."/>
        </authorList>
    </citation>
    <scope>NUCLEOTIDE SEQUENCE [LARGE SCALE GENOMIC DNA]</scope>
    <source>
        <strain evidence="19 20">ATCC 201684</strain>
    </source>
</reference>
<dbReference type="InterPro" id="IPR008250">
    <property type="entry name" value="ATPase_P-typ_transduc_dom_A_sf"/>
</dbReference>
<keyword evidence="11 16" id="KW-0472">Membrane</keyword>
<dbReference type="SUPFAM" id="SSF81665">
    <property type="entry name" value="Calcium ATPase, transmembrane domain M"/>
    <property type="match status" value="1"/>
</dbReference>
<evidence type="ECO:0000256" key="10">
    <source>
        <dbReference type="ARBA" id="ARBA00022989"/>
    </source>
</evidence>
<dbReference type="EC" id="7.6.2.1" evidence="16"/>
<feature type="binding site" evidence="14">
    <location>
        <position position="680"/>
    </location>
    <ligand>
        <name>ATP</name>
        <dbReference type="ChEBI" id="CHEBI:30616"/>
    </ligand>
</feature>
<dbReference type="GO" id="GO:0000287">
    <property type="term" value="F:magnesium ion binding"/>
    <property type="evidence" value="ECO:0007669"/>
    <property type="project" value="UniProtKB-UniRule"/>
</dbReference>
<dbReference type="PANTHER" id="PTHR24092:SF180">
    <property type="entry name" value="PHOSPHOLIPID-TRANSPORTING ATPASE DNF1-RELATED"/>
    <property type="match status" value="1"/>
</dbReference>
<dbReference type="GO" id="GO:0140326">
    <property type="term" value="F:ATPase-coupled intramembrane lipid transporter activity"/>
    <property type="evidence" value="ECO:0007669"/>
    <property type="project" value="UniProtKB-EC"/>
</dbReference>
<dbReference type="PANTHER" id="PTHR24092">
    <property type="entry name" value="PROBABLE PHOSPHOLIPID-TRANSPORTING ATPASE"/>
    <property type="match status" value="1"/>
</dbReference>
<dbReference type="InterPro" id="IPR023214">
    <property type="entry name" value="HAD_sf"/>
</dbReference>
<dbReference type="InterPro" id="IPR044492">
    <property type="entry name" value="P_typ_ATPase_HD_dom"/>
</dbReference>
<comment type="caution">
    <text evidence="19">The sequence shown here is derived from an EMBL/GenBank/DDBJ whole genome shotgun (WGS) entry which is preliminary data.</text>
</comment>
<dbReference type="InterPro" id="IPR018303">
    <property type="entry name" value="ATPase_P-typ_P_site"/>
</dbReference>
<feature type="active site" description="4-aspartylphosphate intermediate" evidence="13">
    <location>
        <position position="403"/>
    </location>
</feature>
<keyword evidence="4 16" id="KW-0812">Transmembrane</keyword>
<dbReference type="VEuPathDB" id="FungiDB:AeMF1_000965"/>
<sequence length="1124" mass="125143">MLQQAELPLLQEPLLGFLKAPPQQIANRQFHFQAGCFLSNEFGSNRVTTSMYTPWTFFPKFFAQTFSKMNNLYFLFVCILEMIPGISTTNGFPTTAMPLIFVTAVDACFRLVEDYARHCDDDKANNRQTLRLGPSLSFEPIPWADVRVGDILKVVNGDLVPADMVLLHVDDPTSATFCYVETSSLDGETNLKLRQSLMETQTLPLEKLRGHIDCDAPNAGSSFSGTLVLSDALCAIPMGASNVLLRDCVLRNTRAVIGVVCHSGHDTKVMQCTRSCPTKQSRIDRLVNRELVYIFGLTMSLCLIAAAASCAFDRTNVPHAWYFHRQVAKTPVLLSFITSFLGFFLMLSNAVPISLYVTLNVVKALQARTIEADLAIATPTTKCKVKTIALNDDLGQISHIVTDKTGTLTRNVMVFRSCSVRGTLYGHFAVTSRRCSQGQSKWLAFEDPTFSRRNADITEFLLHLALNHSVLVDEPPMSLDALVAAASCPDEKALLAMAYAHGYEFIRRSPGKALLRVPGHADPVEFTILHVLEFTNTRKRMSVIIRNPLRDNAIELLIKGADSVLLPRATAETPHLEATTRHLKQLAQSGLRTLVLGKRILDETLFHEWEAKYKAAMQDLSQLQRQAAGAPNTIDELMDSLECELDILGATGIEDGLQDSVPESIEKLRIAGIKIWMLTGDHVDTAINVARAANLLKNTAVQLTLVSPDTVGDDLANILRSLLSWQKYALVVDGETLASILKQCHEKAKFVSIIKACEVVLACRVSPLQKSQIVDLIKAEMDDNGRVLAIGDGANDVAMIQNAHVGVGISGQEGTQAANCSDYSIGEFSFLVRLLFVHGRRNYMRVSFLIPYIFYKNMLLVLSEFWYCMVSGVSGQKFYNQVAVDLFNTFYTALPIVVFAVYDKDLPSWLCERLPNLYGRVLFHRWVIWKWMAFGLVESFVICMVAVLTTSGNDARGRPFGMWECGAITFTQIVLVVNYKLALHQNTWKQAQVLALLAGISCWFVSGFILSASPVVSFQWFDVFPIVMGSFFYWFASLIIPVIALSFDFVSLALGHSFSPSNERVLQEALCFPDEVDLHLRLFQLPQKQPTLSTGFAVGFDAYTARIEADFCRQKPLQRRRTVH</sequence>
<dbReference type="SFLD" id="SFLDF00027">
    <property type="entry name" value="p-type_atpase"/>
    <property type="match status" value="1"/>
</dbReference>
<dbReference type="FunFam" id="3.40.50.1000:FF:000014">
    <property type="entry name" value="Phospholipid-transporting ATPase"/>
    <property type="match status" value="1"/>
</dbReference>
<keyword evidence="9 16" id="KW-1278">Translocase</keyword>
<feature type="binding site" evidence="15">
    <location>
        <position position="792"/>
    </location>
    <ligand>
        <name>Mg(2+)</name>
        <dbReference type="ChEBI" id="CHEBI:18420"/>
    </ligand>
</feature>
<protein>
    <recommendedName>
        <fullName evidence="16">Phospholipid-transporting ATPase</fullName>
        <ecNumber evidence="16">7.6.2.1</ecNumber>
    </recommendedName>
</protein>
<evidence type="ECO:0000256" key="9">
    <source>
        <dbReference type="ARBA" id="ARBA00022967"/>
    </source>
</evidence>
<dbReference type="NCBIfam" id="TIGR01494">
    <property type="entry name" value="ATPase_P-type"/>
    <property type="match status" value="1"/>
</dbReference>
<dbReference type="SUPFAM" id="SSF81660">
    <property type="entry name" value="Metal cation-transporting ATPase, ATP-binding domain N"/>
    <property type="match status" value="1"/>
</dbReference>
<dbReference type="SUPFAM" id="SSF56784">
    <property type="entry name" value="HAD-like"/>
    <property type="match status" value="1"/>
</dbReference>
<dbReference type="GO" id="GO:0005886">
    <property type="term" value="C:plasma membrane"/>
    <property type="evidence" value="ECO:0007669"/>
    <property type="project" value="TreeGrafter"/>
</dbReference>
<evidence type="ECO:0000256" key="6">
    <source>
        <dbReference type="ARBA" id="ARBA00022741"/>
    </source>
</evidence>
<dbReference type="InterPro" id="IPR006539">
    <property type="entry name" value="P-type_ATPase_IV"/>
</dbReference>
<feature type="binding site" evidence="14">
    <location>
        <position position="764"/>
    </location>
    <ligand>
        <name>ATP</name>
        <dbReference type="ChEBI" id="CHEBI:30616"/>
    </ligand>
</feature>
<comment type="subcellular location">
    <subcellularLocation>
        <location evidence="1">Endomembrane system</location>
        <topology evidence="1">Multi-pass membrane protein</topology>
    </subcellularLocation>
    <subcellularLocation>
        <location evidence="16">Membrane</location>
        <topology evidence="16">Multi-pass membrane protein</topology>
    </subcellularLocation>
</comment>
<evidence type="ECO:0000256" key="12">
    <source>
        <dbReference type="ARBA" id="ARBA00034036"/>
    </source>
</evidence>
<feature type="transmembrane region" description="Helical" evidence="16">
    <location>
        <begin position="332"/>
        <end position="359"/>
    </location>
</feature>
<dbReference type="GO" id="GO:0012505">
    <property type="term" value="C:endomembrane system"/>
    <property type="evidence" value="ECO:0007669"/>
    <property type="project" value="UniProtKB-SubCell"/>
</dbReference>
<dbReference type="Pfam" id="PF16212">
    <property type="entry name" value="PhoLip_ATPase_C"/>
    <property type="match status" value="1"/>
</dbReference>
<feature type="binding site" evidence="14">
    <location>
        <position position="404"/>
    </location>
    <ligand>
        <name>ATP</name>
        <dbReference type="ChEBI" id="CHEBI:30616"/>
    </ligand>
</feature>
<feature type="binding site" evidence="14">
    <location>
        <position position="592"/>
    </location>
    <ligand>
        <name>ATP</name>
        <dbReference type="ChEBI" id="CHEBI:30616"/>
    </ligand>
</feature>
<evidence type="ECO:0000259" key="18">
    <source>
        <dbReference type="Pfam" id="PF16212"/>
    </source>
</evidence>
<evidence type="ECO:0000256" key="11">
    <source>
        <dbReference type="ARBA" id="ARBA00023136"/>
    </source>
</evidence>
<evidence type="ECO:0000256" key="15">
    <source>
        <dbReference type="PIRSR" id="PIRSR606539-3"/>
    </source>
</evidence>
<dbReference type="SFLD" id="SFLDS00003">
    <property type="entry name" value="Haloacid_Dehalogenase"/>
    <property type="match status" value="1"/>
</dbReference>
<dbReference type="Pfam" id="PF13246">
    <property type="entry name" value="Cation_ATPase"/>
    <property type="match status" value="1"/>
</dbReference>
<evidence type="ECO:0000256" key="4">
    <source>
        <dbReference type="ARBA" id="ARBA00022692"/>
    </source>
</evidence>
<dbReference type="Gene3D" id="3.40.1110.10">
    <property type="entry name" value="Calcium-transporting ATPase, cytoplasmic domain N"/>
    <property type="match status" value="1"/>
</dbReference>
<dbReference type="AlphaFoldDB" id="A0A6G0XBG5"/>
<evidence type="ECO:0000256" key="16">
    <source>
        <dbReference type="RuleBase" id="RU362033"/>
    </source>
</evidence>
<dbReference type="SUPFAM" id="SSF81653">
    <property type="entry name" value="Calcium ATPase, transduction domain A"/>
    <property type="match status" value="1"/>
</dbReference>
<keyword evidence="5 15" id="KW-0479">Metal-binding</keyword>
<dbReference type="EMBL" id="VJMJ01000084">
    <property type="protein sequence ID" value="KAF0737354.1"/>
    <property type="molecule type" value="Genomic_DNA"/>
</dbReference>
<dbReference type="GO" id="GO:0016887">
    <property type="term" value="F:ATP hydrolysis activity"/>
    <property type="evidence" value="ECO:0007669"/>
    <property type="project" value="InterPro"/>
</dbReference>
<evidence type="ECO:0000256" key="5">
    <source>
        <dbReference type="ARBA" id="ARBA00022723"/>
    </source>
</evidence>
<dbReference type="Gene3D" id="2.70.150.10">
    <property type="entry name" value="Calcium-transporting ATPase, cytoplasmic transduction domain A"/>
    <property type="match status" value="1"/>
</dbReference>
<feature type="transmembrane region" description="Helical" evidence="16">
    <location>
        <begin position="923"/>
        <end position="948"/>
    </location>
</feature>
<dbReference type="Gene3D" id="3.40.50.1000">
    <property type="entry name" value="HAD superfamily/HAD-like"/>
    <property type="match status" value="1"/>
</dbReference>
<evidence type="ECO:0000256" key="7">
    <source>
        <dbReference type="ARBA" id="ARBA00022840"/>
    </source>
</evidence>
<name>A0A6G0XBG5_9STRA</name>
<feature type="binding site" evidence="14">
    <location>
        <position position="681"/>
    </location>
    <ligand>
        <name>ATP</name>
        <dbReference type="ChEBI" id="CHEBI:30616"/>
    </ligand>
</feature>
<feature type="binding site" evidence="14">
    <location>
        <position position="679"/>
    </location>
    <ligand>
        <name>ATP</name>
        <dbReference type="ChEBI" id="CHEBI:30616"/>
    </ligand>
</feature>
<feature type="transmembrane region" description="Helical" evidence="16">
    <location>
        <begin position="993"/>
        <end position="1011"/>
    </location>
</feature>
<dbReference type="InterPro" id="IPR036412">
    <property type="entry name" value="HAD-like_sf"/>
</dbReference>
<feature type="binding site" evidence="14">
    <location>
        <position position="403"/>
    </location>
    <ligand>
        <name>ATP</name>
        <dbReference type="ChEBI" id="CHEBI:30616"/>
    </ligand>
</feature>
<feature type="transmembrane region" description="Helical" evidence="16">
    <location>
        <begin position="291"/>
        <end position="312"/>
    </location>
</feature>
<feature type="binding site" evidence="14">
    <location>
        <position position="796"/>
    </location>
    <ligand>
        <name>ATP</name>
        <dbReference type="ChEBI" id="CHEBI:30616"/>
    </ligand>
</feature>
<keyword evidence="10 16" id="KW-1133">Transmembrane helix</keyword>
<feature type="binding site" evidence="14">
    <location>
        <position position="559"/>
    </location>
    <ligand>
        <name>ATP</name>
        <dbReference type="ChEBI" id="CHEBI:30616"/>
    </ligand>
</feature>
<feature type="domain" description="P-type ATPase N-terminal" evidence="17">
    <location>
        <begin position="40"/>
        <end position="94"/>
    </location>
</feature>
<dbReference type="InterPro" id="IPR032630">
    <property type="entry name" value="P_typ_ATPase_c"/>
</dbReference>
<comment type="similarity">
    <text evidence="2 16">Belongs to the cation transport ATPase (P-type) (TC 3.A.3) family. Type IV subfamily.</text>
</comment>
<gene>
    <name evidence="19" type="ORF">Ae201684_006523</name>
</gene>
<keyword evidence="3" id="KW-0813">Transport</keyword>
<dbReference type="Proteomes" id="UP000481153">
    <property type="component" value="Unassembled WGS sequence"/>
</dbReference>
<dbReference type="InterPro" id="IPR023299">
    <property type="entry name" value="ATPase_P-typ_cyto_dom_N"/>
</dbReference>
<feature type="transmembrane region" description="Helical" evidence="16">
    <location>
        <begin position="960"/>
        <end position="981"/>
    </location>
</feature>
<dbReference type="SFLD" id="SFLDG00002">
    <property type="entry name" value="C1.7:_P-type_atpase_like"/>
    <property type="match status" value="1"/>
</dbReference>
<feature type="domain" description="P-type ATPase C-terminal" evidence="18">
    <location>
        <begin position="818"/>
        <end position="1060"/>
    </location>
</feature>
<evidence type="ECO:0000313" key="19">
    <source>
        <dbReference type="EMBL" id="KAF0737354.1"/>
    </source>
</evidence>
<dbReference type="InterPro" id="IPR023298">
    <property type="entry name" value="ATPase_P-typ_TM_dom_sf"/>
</dbReference>
<keyword evidence="7 14" id="KW-0067">ATP-binding</keyword>
<evidence type="ECO:0000256" key="2">
    <source>
        <dbReference type="ARBA" id="ARBA00008109"/>
    </source>
</evidence>
<evidence type="ECO:0000256" key="1">
    <source>
        <dbReference type="ARBA" id="ARBA00004127"/>
    </source>
</evidence>
<comment type="cofactor">
    <cofactor evidence="15">
        <name>Mg(2+)</name>
        <dbReference type="ChEBI" id="CHEBI:18420"/>
    </cofactor>
</comment>
<dbReference type="GO" id="GO:0005524">
    <property type="term" value="F:ATP binding"/>
    <property type="evidence" value="ECO:0007669"/>
    <property type="project" value="UniProtKB-UniRule"/>
</dbReference>
<dbReference type="NCBIfam" id="TIGR01652">
    <property type="entry name" value="ATPase-Plipid"/>
    <property type="match status" value="1"/>
</dbReference>
<dbReference type="InterPro" id="IPR032631">
    <property type="entry name" value="P-type_ATPase_N"/>
</dbReference>
<feature type="binding site" evidence="15">
    <location>
        <position position="405"/>
    </location>
    <ligand>
        <name>Mg(2+)</name>
        <dbReference type="ChEBI" id="CHEBI:18420"/>
    </ligand>
</feature>
<comment type="catalytic activity">
    <reaction evidence="12 16">
        <text>ATP + H2O + phospholipidSide 1 = ADP + phosphate + phospholipidSide 2.</text>
        <dbReference type="EC" id="7.6.2.1"/>
    </reaction>
</comment>
<proteinExistence type="inferred from homology"/>
<feature type="transmembrane region" description="Helical" evidence="16">
    <location>
        <begin position="843"/>
        <end position="862"/>
    </location>
</feature>
<feature type="binding site" evidence="14">
    <location>
        <position position="770"/>
    </location>
    <ligand>
        <name>ATP</name>
        <dbReference type="ChEBI" id="CHEBI:30616"/>
    </ligand>
</feature>
<evidence type="ECO:0000259" key="17">
    <source>
        <dbReference type="Pfam" id="PF16209"/>
    </source>
</evidence>
<evidence type="ECO:0000313" key="20">
    <source>
        <dbReference type="Proteomes" id="UP000481153"/>
    </source>
</evidence>
<feature type="binding site" evidence="15">
    <location>
        <position position="796"/>
    </location>
    <ligand>
        <name>Mg(2+)</name>
        <dbReference type="ChEBI" id="CHEBI:18420"/>
    </ligand>
</feature>
<organism evidence="19 20">
    <name type="scientific">Aphanomyces euteiches</name>
    <dbReference type="NCBI Taxonomy" id="100861"/>
    <lineage>
        <taxon>Eukaryota</taxon>
        <taxon>Sar</taxon>
        <taxon>Stramenopiles</taxon>
        <taxon>Oomycota</taxon>
        <taxon>Saprolegniomycetes</taxon>
        <taxon>Saprolegniales</taxon>
        <taxon>Verrucalvaceae</taxon>
        <taxon>Aphanomyces</taxon>
    </lineage>
</organism>
<feature type="binding site" evidence="15">
    <location>
        <position position="403"/>
    </location>
    <ligand>
        <name>Mg(2+)</name>
        <dbReference type="ChEBI" id="CHEBI:18420"/>
    </ligand>
</feature>
<evidence type="ECO:0000256" key="8">
    <source>
        <dbReference type="ARBA" id="ARBA00022842"/>
    </source>
</evidence>
<keyword evidence="6 14" id="KW-0547">Nucleotide-binding</keyword>
<evidence type="ECO:0000256" key="13">
    <source>
        <dbReference type="PIRSR" id="PIRSR606539-1"/>
    </source>
</evidence>
<feature type="binding site" evidence="14">
    <location>
        <position position="491"/>
    </location>
    <ligand>
        <name>ATP</name>
        <dbReference type="ChEBI" id="CHEBI:30616"/>
    </ligand>
</feature>
<feature type="transmembrane region" description="Helical" evidence="16">
    <location>
        <begin position="1031"/>
        <end position="1054"/>
    </location>
</feature>
<evidence type="ECO:0000256" key="14">
    <source>
        <dbReference type="PIRSR" id="PIRSR606539-2"/>
    </source>
</evidence>
<keyword evidence="20" id="KW-1185">Reference proteome</keyword>
<dbReference type="GO" id="GO:0045332">
    <property type="term" value="P:phospholipid translocation"/>
    <property type="evidence" value="ECO:0007669"/>
    <property type="project" value="TreeGrafter"/>
</dbReference>
<dbReference type="PROSITE" id="PS00154">
    <property type="entry name" value="ATPASE_E1_E2"/>
    <property type="match status" value="1"/>
</dbReference>
<feature type="binding site" evidence="14">
    <location>
        <position position="795"/>
    </location>
    <ligand>
        <name>ATP</name>
        <dbReference type="ChEBI" id="CHEBI:30616"/>
    </ligand>
</feature>
<evidence type="ECO:0000256" key="3">
    <source>
        <dbReference type="ARBA" id="ARBA00022448"/>
    </source>
</evidence>